<evidence type="ECO:0000256" key="3">
    <source>
        <dbReference type="ARBA" id="ARBA00023163"/>
    </source>
</evidence>
<sequence length="254" mass="28844">MEKLNFVKNGVLRLPPGFRFHPTDEELVVQYLKRKVFSCPLPASIIPEVDVCKSDPWDLPGDSEQERYFFSTREAKYPNGNRSNRATGSGYWKATGIDKKIVASKTNQVVGMKKTLVFYRGKPPHGTRTDWVMHEYRLVSAETTPCIATQKQNSTQSSMVQMENWVLCRIFLKRRSTKNDEENEQSAVDDIGRNIRVGTKVFYDFMAKDRTDLNLAPACSSSGSSGITEISCNELEDHEESSCCNSFSSFKRKP</sequence>
<dbReference type="SUPFAM" id="SSF101941">
    <property type="entry name" value="NAC domain"/>
    <property type="match status" value="1"/>
</dbReference>
<dbReference type="PROSITE" id="PS51005">
    <property type="entry name" value="NAC"/>
    <property type="match status" value="1"/>
</dbReference>
<comment type="caution">
    <text evidence="6">The sequence shown here is derived from an EMBL/GenBank/DDBJ whole genome shotgun (WGS) entry which is preliminary data.</text>
</comment>
<dbReference type="PANTHER" id="PTHR31744">
    <property type="entry name" value="PROTEIN CUP-SHAPED COTYLEDON 2-RELATED"/>
    <property type="match status" value="1"/>
</dbReference>
<keyword evidence="1" id="KW-0805">Transcription regulation</keyword>
<dbReference type="InterPro" id="IPR003441">
    <property type="entry name" value="NAC-dom"/>
</dbReference>
<dbReference type="GO" id="GO:0006355">
    <property type="term" value="P:regulation of DNA-templated transcription"/>
    <property type="evidence" value="ECO:0007669"/>
    <property type="project" value="InterPro"/>
</dbReference>
<evidence type="ECO:0000313" key="6">
    <source>
        <dbReference type="EMBL" id="KAK9276081.1"/>
    </source>
</evidence>
<evidence type="ECO:0000256" key="2">
    <source>
        <dbReference type="ARBA" id="ARBA00023125"/>
    </source>
</evidence>
<feature type="domain" description="NAC" evidence="5">
    <location>
        <begin position="14"/>
        <end position="173"/>
    </location>
</feature>
<evidence type="ECO:0000256" key="1">
    <source>
        <dbReference type="ARBA" id="ARBA00023015"/>
    </source>
</evidence>
<dbReference type="PANTHER" id="PTHR31744:SF93">
    <property type="entry name" value="NAC DOMAIN-CONTAINING PROTEIN"/>
    <property type="match status" value="1"/>
</dbReference>
<evidence type="ECO:0000259" key="5">
    <source>
        <dbReference type="PROSITE" id="PS51005"/>
    </source>
</evidence>
<dbReference type="GO" id="GO:0003677">
    <property type="term" value="F:DNA binding"/>
    <property type="evidence" value="ECO:0007669"/>
    <property type="project" value="UniProtKB-KW"/>
</dbReference>
<keyword evidence="3" id="KW-0804">Transcription</keyword>
<proteinExistence type="predicted"/>
<organism evidence="6 7">
    <name type="scientific">Liquidambar formosana</name>
    <name type="common">Formosan gum</name>
    <dbReference type="NCBI Taxonomy" id="63359"/>
    <lineage>
        <taxon>Eukaryota</taxon>
        <taxon>Viridiplantae</taxon>
        <taxon>Streptophyta</taxon>
        <taxon>Embryophyta</taxon>
        <taxon>Tracheophyta</taxon>
        <taxon>Spermatophyta</taxon>
        <taxon>Magnoliopsida</taxon>
        <taxon>eudicotyledons</taxon>
        <taxon>Gunneridae</taxon>
        <taxon>Pentapetalae</taxon>
        <taxon>Saxifragales</taxon>
        <taxon>Altingiaceae</taxon>
        <taxon>Liquidambar</taxon>
    </lineage>
</organism>
<gene>
    <name evidence="6" type="ORF">L1049_005612</name>
</gene>
<evidence type="ECO:0000256" key="4">
    <source>
        <dbReference type="ARBA" id="ARBA00023242"/>
    </source>
</evidence>
<evidence type="ECO:0000313" key="7">
    <source>
        <dbReference type="Proteomes" id="UP001415857"/>
    </source>
</evidence>
<keyword evidence="7" id="KW-1185">Reference proteome</keyword>
<keyword evidence="4" id="KW-0539">Nucleus</keyword>
<accession>A0AAP0RE14</accession>
<dbReference type="Pfam" id="PF02365">
    <property type="entry name" value="NAM"/>
    <property type="match status" value="1"/>
</dbReference>
<dbReference type="Proteomes" id="UP001415857">
    <property type="component" value="Unassembled WGS sequence"/>
</dbReference>
<keyword evidence="2" id="KW-0238">DNA-binding</keyword>
<dbReference type="InterPro" id="IPR036093">
    <property type="entry name" value="NAC_dom_sf"/>
</dbReference>
<name>A0AAP0RE14_LIQFO</name>
<protein>
    <recommendedName>
        <fullName evidence="5">NAC domain-containing protein</fullName>
    </recommendedName>
</protein>
<dbReference type="AlphaFoldDB" id="A0AAP0RE14"/>
<dbReference type="EMBL" id="JBBPBK010000010">
    <property type="protein sequence ID" value="KAK9276081.1"/>
    <property type="molecule type" value="Genomic_DNA"/>
</dbReference>
<dbReference type="Gene3D" id="2.170.150.80">
    <property type="entry name" value="NAC domain"/>
    <property type="match status" value="1"/>
</dbReference>
<reference evidence="6 7" key="1">
    <citation type="journal article" date="2024" name="Plant J.">
        <title>Genome sequences and population genomics reveal climatic adaptation and genomic divergence between two closely related sweetgum species.</title>
        <authorList>
            <person name="Xu W.Q."/>
            <person name="Ren C.Q."/>
            <person name="Zhang X.Y."/>
            <person name="Comes H.P."/>
            <person name="Liu X.H."/>
            <person name="Li Y.G."/>
            <person name="Kettle C.J."/>
            <person name="Jalonen R."/>
            <person name="Gaisberger H."/>
            <person name="Ma Y.Z."/>
            <person name="Qiu Y.X."/>
        </authorList>
    </citation>
    <scope>NUCLEOTIDE SEQUENCE [LARGE SCALE GENOMIC DNA]</scope>
    <source>
        <strain evidence="6">Hangzhou</strain>
    </source>
</reference>